<dbReference type="InterPro" id="IPR051553">
    <property type="entry name" value="Ran_GTPase-activating"/>
</dbReference>
<reference evidence="3 4" key="1">
    <citation type="journal article" date="2023" name="bioRxiv">
        <title>High-quality genome assemblies of four members of thePodospora anserinaspecies complex.</title>
        <authorList>
            <person name="Ament-Velasquez S.L."/>
            <person name="Vogan A.A."/>
            <person name="Wallerman O."/>
            <person name="Hartmann F."/>
            <person name="Gautier V."/>
            <person name="Silar P."/>
            <person name="Giraud T."/>
            <person name="Johannesson H."/>
        </authorList>
    </citation>
    <scope>NUCLEOTIDE SEQUENCE [LARGE SCALE GENOMIC DNA]</scope>
    <source>
        <strain evidence="3 4">CBS 112042</strain>
    </source>
</reference>
<feature type="repeat" description="RCC1" evidence="1">
    <location>
        <begin position="228"/>
        <end position="279"/>
    </location>
</feature>
<dbReference type="Pfam" id="PF13540">
    <property type="entry name" value="RCC1_2"/>
    <property type="match status" value="1"/>
</dbReference>
<accession>A0ABR0FP67</accession>
<evidence type="ECO:0000256" key="2">
    <source>
        <dbReference type="SAM" id="MobiDB-lite"/>
    </source>
</evidence>
<dbReference type="GeneID" id="87897423"/>
<evidence type="ECO:0000256" key="1">
    <source>
        <dbReference type="PROSITE-ProRule" id="PRU00235"/>
    </source>
</evidence>
<sequence length="335" mass="37098">MVFYTGQQLSYIKVPNIIITMSLYAAGLNAWSQLDFDTTKKDQQPDDIFTFTCLLEDKEIDYIRPFPSYTLVYTTTTPFSPTYTAGLVPKLHQQLSTSHPDHYHHFVEASNDIVVVPNHPTNPHPLQYPSLTTLLSPSSQPISYPTLQLSQITPYATGFLALSPPPESHVLSWGDPRYPPLLSRPCSPSQPPHHPHPIPDLSSLPTGPVTKLSSSPSGCLVAALTAGHDLYLWGHPSRCSTWYPDIPDSPEPVVIGDDSEKDIKDVAVGQSHVLVLTTDDEIWGRGDNSSGQLGLGRETKLVTEWTRLKGEFDHDKKKIKGVWAGERNSFVVVQP</sequence>
<dbReference type="EMBL" id="JAFFGZ010000005">
    <property type="protein sequence ID" value="KAK4644785.1"/>
    <property type="molecule type" value="Genomic_DNA"/>
</dbReference>
<dbReference type="InterPro" id="IPR000408">
    <property type="entry name" value="Reg_chr_condens"/>
</dbReference>
<dbReference type="PROSITE" id="PS50012">
    <property type="entry name" value="RCC1_3"/>
    <property type="match status" value="1"/>
</dbReference>
<protein>
    <submittedName>
        <fullName evidence="3">Uncharacterized protein</fullName>
    </submittedName>
</protein>
<dbReference type="SUPFAM" id="SSF50985">
    <property type="entry name" value="RCC1/BLIP-II"/>
    <property type="match status" value="1"/>
</dbReference>
<evidence type="ECO:0000313" key="4">
    <source>
        <dbReference type="Proteomes" id="UP001322138"/>
    </source>
</evidence>
<feature type="region of interest" description="Disordered" evidence="2">
    <location>
        <begin position="182"/>
        <end position="210"/>
    </location>
</feature>
<dbReference type="PANTHER" id="PTHR45982">
    <property type="entry name" value="REGULATOR OF CHROMOSOME CONDENSATION"/>
    <property type="match status" value="1"/>
</dbReference>
<dbReference type="PANTHER" id="PTHR45982:SF1">
    <property type="entry name" value="REGULATOR OF CHROMOSOME CONDENSATION"/>
    <property type="match status" value="1"/>
</dbReference>
<proteinExistence type="predicted"/>
<gene>
    <name evidence="3" type="ORF">QC761_307960</name>
</gene>
<keyword evidence="4" id="KW-1185">Reference proteome</keyword>
<dbReference type="InterPro" id="IPR009091">
    <property type="entry name" value="RCC1/BLIP-II"/>
</dbReference>
<name>A0ABR0FP67_9PEZI</name>
<evidence type="ECO:0000313" key="3">
    <source>
        <dbReference type="EMBL" id="KAK4644785.1"/>
    </source>
</evidence>
<dbReference type="Gene3D" id="2.130.10.30">
    <property type="entry name" value="Regulator of chromosome condensation 1/beta-lactamase-inhibitor protein II"/>
    <property type="match status" value="1"/>
</dbReference>
<comment type="caution">
    <text evidence="3">The sequence shown here is derived from an EMBL/GenBank/DDBJ whole genome shotgun (WGS) entry which is preliminary data.</text>
</comment>
<dbReference type="RefSeq" id="XP_062733761.1">
    <property type="nucleotide sequence ID" value="XM_062877941.1"/>
</dbReference>
<organism evidence="3 4">
    <name type="scientific">Podospora bellae-mahoneyi</name>
    <dbReference type="NCBI Taxonomy" id="2093777"/>
    <lineage>
        <taxon>Eukaryota</taxon>
        <taxon>Fungi</taxon>
        <taxon>Dikarya</taxon>
        <taxon>Ascomycota</taxon>
        <taxon>Pezizomycotina</taxon>
        <taxon>Sordariomycetes</taxon>
        <taxon>Sordariomycetidae</taxon>
        <taxon>Sordariales</taxon>
        <taxon>Podosporaceae</taxon>
        <taxon>Podospora</taxon>
    </lineage>
</organism>
<dbReference type="Proteomes" id="UP001322138">
    <property type="component" value="Unassembled WGS sequence"/>
</dbReference>